<proteinExistence type="predicted"/>
<evidence type="ECO:0000313" key="2">
    <source>
        <dbReference type="Proteomes" id="UP000595140"/>
    </source>
</evidence>
<organism evidence="1 2">
    <name type="scientific">Cuscuta campestris</name>
    <dbReference type="NCBI Taxonomy" id="132261"/>
    <lineage>
        <taxon>Eukaryota</taxon>
        <taxon>Viridiplantae</taxon>
        <taxon>Streptophyta</taxon>
        <taxon>Embryophyta</taxon>
        <taxon>Tracheophyta</taxon>
        <taxon>Spermatophyta</taxon>
        <taxon>Magnoliopsida</taxon>
        <taxon>eudicotyledons</taxon>
        <taxon>Gunneridae</taxon>
        <taxon>Pentapetalae</taxon>
        <taxon>asterids</taxon>
        <taxon>lamiids</taxon>
        <taxon>Solanales</taxon>
        <taxon>Convolvulaceae</taxon>
        <taxon>Cuscuteae</taxon>
        <taxon>Cuscuta</taxon>
        <taxon>Cuscuta subgen. Grammica</taxon>
        <taxon>Cuscuta sect. Cleistogrammica</taxon>
    </lineage>
</organism>
<protein>
    <submittedName>
        <fullName evidence="1">Uncharacterized protein</fullName>
    </submittedName>
</protein>
<accession>A0A484KAV9</accession>
<dbReference type="Proteomes" id="UP000595140">
    <property type="component" value="Unassembled WGS sequence"/>
</dbReference>
<reference evidence="1 2" key="1">
    <citation type="submission" date="2018-04" db="EMBL/GenBank/DDBJ databases">
        <authorList>
            <person name="Vogel A."/>
        </authorList>
    </citation>
    <scope>NUCLEOTIDE SEQUENCE [LARGE SCALE GENOMIC DNA]</scope>
</reference>
<sequence>PSPNVALTPGSTPSDETSCCIKAVKDSGFKAIGKLFHAL</sequence>
<evidence type="ECO:0000313" key="1">
    <source>
        <dbReference type="EMBL" id="VFQ63111.1"/>
    </source>
</evidence>
<feature type="non-terminal residue" evidence="1">
    <location>
        <position position="1"/>
    </location>
</feature>
<dbReference type="AlphaFoldDB" id="A0A484KAV9"/>
<keyword evidence="2" id="KW-1185">Reference proteome</keyword>
<gene>
    <name evidence="1" type="ORF">CCAM_LOCUS4887</name>
</gene>
<dbReference type="EMBL" id="OOIL02000266">
    <property type="protein sequence ID" value="VFQ63111.1"/>
    <property type="molecule type" value="Genomic_DNA"/>
</dbReference>
<name>A0A484KAV9_9ASTE</name>